<reference evidence="2 3" key="1">
    <citation type="submission" date="2017-09" db="EMBL/GenBank/DDBJ databases">
        <title>Biodiversity and function of Thalassospira species in the particle-attached aromatic-hydrocarbon-degrading consortia from the surface seawater of the South China Sea.</title>
        <authorList>
            <person name="Dong C."/>
            <person name="Liu R."/>
            <person name="Shao Z."/>
        </authorList>
    </citation>
    <scope>NUCLEOTIDE SEQUENCE [LARGE SCALE GENOMIC DNA]</scope>
    <source>
        <strain evidence="2 3">CSC1P2</strain>
    </source>
</reference>
<dbReference type="OrthoDB" id="1079385at2"/>
<feature type="compositionally biased region" description="Low complexity" evidence="1">
    <location>
        <begin position="9"/>
        <end position="18"/>
    </location>
</feature>
<proteinExistence type="predicted"/>
<protein>
    <recommendedName>
        <fullName evidence="4">SAM-dependent methyltransferase</fullName>
    </recommendedName>
</protein>
<comment type="caution">
    <text evidence="2">The sequence shown here is derived from an EMBL/GenBank/DDBJ whole genome shotgun (WGS) entry which is preliminary data.</text>
</comment>
<dbReference type="Proteomes" id="UP000233597">
    <property type="component" value="Unassembled WGS sequence"/>
</dbReference>
<dbReference type="EMBL" id="NWTK01000005">
    <property type="protein sequence ID" value="PKR54435.1"/>
    <property type="molecule type" value="Genomic_DNA"/>
</dbReference>
<feature type="region of interest" description="Disordered" evidence="1">
    <location>
        <begin position="1"/>
        <end position="30"/>
    </location>
</feature>
<evidence type="ECO:0000313" key="3">
    <source>
        <dbReference type="Proteomes" id="UP000233597"/>
    </source>
</evidence>
<accession>A0A2N3KV44</accession>
<name>A0A2N3KV44_9PROT</name>
<evidence type="ECO:0000256" key="1">
    <source>
        <dbReference type="SAM" id="MobiDB-lite"/>
    </source>
</evidence>
<dbReference type="SUPFAM" id="SSF53335">
    <property type="entry name" value="S-adenosyl-L-methionine-dependent methyltransferases"/>
    <property type="match status" value="1"/>
</dbReference>
<dbReference type="AlphaFoldDB" id="A0A2N3KV44"/>
<dbReference type="RefSeq" id="WP_101266050.1">
    <property type="nucleotide sequence ID" value="NZ_NWTK01000005.1"/>
</dbReference>
<gene>
    <name evidence="2" type="ORF">COO20_09910</name>
</gene>
<evidence type="ECO:0000313" key="2">
    <source>
        <dbReference type="EMBL" id="PKR54435.1"/>
    </source>
</evidence>
<sequence>MRVAKRTTKAGLGAAMAGGKMGGGKQSERHEHDFYPTPPEVFEALFRRMPHLRGRKVWDPCCGDGVTDRVMEFHGCKVIGTDLIYRGYGMGGVNFLSQVKPRAGLLITNPPFDDDFPAAFVEHAMRMHVDEIWLLLKSTWQHASTRLSLRRRHCPAWKLELAWRPDFNGKGNPTMECAWFGWARDWSQSFTKLDVIERPNMNSLDLLMAPAAANDETTQKQAG</sequence>
<dbReference type="InterPro" id="IPR029063">
    <property type="entry name" value="SAM-dependent_MTases_sf"/>
</dbReference>
<evidence type="ECO:0008006" key="4">
    <source>
        <dbReference type="Google" id="ProtNLM"/>
    </source>
</evidence>
<organism evidence="2 3">
    <name type="scientific">Thalassospira marina</name>
    <dbReference type="NCBI Taxonomy" id="2048283"/>
    <lineage>
        <taxon>Bacteria</taxon>
        <taxon>Pseudomonadati</taxon>
        <taxon>Pseudomonadota</taxon>
        <taxon>Alphaproteobacteria</taxon>
        <taxon>Rhodospirillales</taxon>
        <taxon>Thalassospiraceae</taxon>
        <taxon>Thalassospira</taxon>
    </lineage>
</organism>